<evidence type="ECO:0000256" key="1">
    <source>
        <dbReference type="SAM" id="MobiDB-lite"/>
    </source>
</evidence>
<feature type="region of interest" description="Disordered" evidence="1">
    <location>
        <begin position="23"/>
        <end position="67"/>
    </location>
</feature>
<evidence type="ECO:0000313" key="2">
    <source>
        <dbReference type="EMBL" id="SBS85202.1"/>
    </source>
</evidence>
<dbReference type="AlphaFoldDB" id="A0A1A8VX99"/>
<proteinExistence type="predicted"/>
<protein>
    <submittedName>
        <fullName evidence="2">Uncharacterized protein</fullName>
    </submittedName>
</protein>
<accession>A0A1A8VX99</accession>
<name>A0A1A8VX99_PLAOA</name>
<evidence type="ECO:0000313" key="3">
    <source>
        <dbReference type="Proteomes" id="UP000078560"/>
    </source>
</evidence>
<gene>
    <name evidence="2" type="ORF">POVCU2_0030250</name>
</gene>
<dbReference type="Proteomes" id="UP000078560">
    <property type="component" value="Unassembled WGS sequence"/>
</dbReference>
<organism evidence="2 3">
    <name type="scientific">Plasmodium ovale curtisi</name>
    <dbReference type="NCBI Taxonomy" id="864141"/>
    <lineage>
        <taxon>Eukaryota</taxon>
        <taxon>Sar</taxon>
        <taxon>Alveolata</taxon>
        <taxon>Apicomplexa</taxon>
        <taxon>Aconoidasida</taxon>
        <taxon>Haemosporida</taxon>
        <taxon>Plasmodiidae</taxon>
        <taxon>Plasmodium</taxon>
        <taxon>Plasmodium (Plasmodium)</taxon>
    </lineage>
</organism>
<dbReference type="EMBL" id="FLQU01000400">
    <property type="protein sequence ID" value="SBS85202.1"/>
    <property type="molecule type" value="Genomic_DNA"/>
</dbReference>
<reference evidence="3" key="1">
    <citation type="submission" date="2016-05" db="EMBL/GenBank/DDBJ databases">
        <authorList>
            <person name="Naeem Raeece"/>
        </authorList>
    </citation>
    <scope>NUCLEOTIDE SEQUENCE [LARGE SCALE GENOMIC DNA]</scope>
</reference>
<sequence length="101" mass="11321">MLPPVVLVKEELKVERPVSHDPMHHVLIHGSGQRNETQLPKCEYSSTGGSQSVTSQGMFKEPSPIENIPKSVREENIVNLNSSYMVVIKEEETLSNVCDEF</sequence>
<feature type="compositionally biased region" description="Low complexity" evidence="1">
    <location>
        <begin position="45"/>
        <end position="57"/>
    </location>
</feature>